<dbReference type="RefSeq" id="XP_066718544.1">
    <property type="nucleotide sequence ID" value="XM_066856377.1"/>
</dbReference>
<dbReference type="Pfam" id="PF11779">
    <property type="entry name" value="SPT_ssu-like"/>
    <property type="match status" value="1"/>
</dbReference>
<gene>
    <name evidence="7" type="ORF">PG994_004968</name>
</gene>
<sequence>MKNMGQQSNICFSISKKLEAFRRWAKLKQYQVEVTYAVNTYTPLEKVFFYSLVLVLFTLSSAALALYLLPHILGLFCHAWYLLSYDVYQTASHVLAANKKMMLDASKGLAASPLESSAMSI</sequence>
<evidence type="ECO:0000256" key="4">
    <source>
        <dbReference type="ARBA" id="ARBA00022989"/>
    </source>
</evidence>
<dbReference type="GeneID" id="92089440"/>
<keyword evidence="8" id="KW-1185">Reference proteome</keyword>
<dbReference type="Proteomes" id="UP001480595">
    <property type="component" value="Unassembled WGS sequence"/>
</dbReference>
<protein>
    <recommendedName>
        <fullName evidence="9">PRA1 family protein</fullName>
    </recommendedName>
</protein>
<name>A0ABR1VS32_9PEZI</name>
<evidence type="ECO:0000313" key="7">
    <source>
        <dbReference type="EMBL" id="KAK8074069.1"/>
    </source>
</evidence>
<reference evidence="7 8" key="1">
    <citation type="submission" date="2023-01" db="EMBL/GenBank/DDBJ databases">
        <title>Analysis of 21 Apiospora genomes using comparative genomics revels a genus with tremendous synthesis potential of carbohydrate active enzymes and secondary metabolites.</title>
        <authorList>
            <person name="Sorensen T."/>
        </authorList>
    </citation>
    <scope>NUCLEOTIDE SEQUENCE [LARGE SCALE GENOMIC DNA]</scope>
    <source>
        <strain evidence="7 8">CBS 135458</strain>
    </source>
</reference>
<evidence type="ECO:0000256" key="2">
    <source>
        <dbReference type="ARBA" id="ARBA00022692"/>
    </source>
</evidence>
<evidence type="ECO:0000256" key="5">
    <source>
        <dbReference type="ARBA" id="ARBA00023136"/>
    </source>
</evidence>
<evidence type="ECO:0000256" key="1">
    <source>
        <dbReference type="ARBA" id="ARBA00004477"/>
    </source>
</evidence>
<feature type="transmembrane region" description="Helical" evidence="6">
    <location>
        <begin position="47"/>
        <end position="69"/>
    </location>
</feature>
<dbReference type="InterPro" id="IPR024512">
    <property type="entry name" value="Ser_palmitoyltrfase_ssu-like"/>
</dbReference>
<keyword evidence="4 6" id="KW-1133">Transmembrane helix</keyword>
<dbReference type="EMBL" id="JAQQWL010000005">
    <property type="protein sequence ID" value="KAK8074069.1"/>
    <property type="molecule type" value="Genomic_DNA"/>
</dbReference>
<keyword evidence="3" id="KW-0256">Endoplasmic reticulum</keyword>
<organism evidence="7 8">
    <name type="scientific">Apiospora phragmitis</name>
    <dbReference type="NCBI Taxonomy" id="2905665"/>
    <lineage>
        <taxon>Eukaryota</taxon>
        <taxon>Fungi</taxon>
        <taxon>Dikarya</taxon>
        <taxon>Ascomycota</taxon>
        <taxon>Pezizomycotina</taxon>
        <taxon>Sordariomycetes</taxon>
        <taxon>Xylariomycetidae</taxon>
        <taxon>Amphisphaeriales</taxon>
        <taxon>Apiosporaceae</taxon>
        <taxon>Apiospora</taxon>
    </lineage>
</organism>
<evidence type="ECO:0000256" key="3">
    <source>
        <dbReference type="ARBA" id="ARBA00022824"/>
    </source>
</evidence>
<proteinExistence type="predicted"/>
<evidence type="ECO:0000313" key="8">
    <source>
        <dbReference type="Proteomes" id="UP001480595"/>
    </source>
</evidence>
<keyword evidence="5 6" id="KW-0472">Membrane</keyword>
<keyword evidence="2 6" id="KW-0812">Transmembrane</keyword>
<evidence type="ECO:0008006" key="9">
    <source>
        <dbReference type="Google" id="ProtNLM"/>
    </source>
</evidence>
<comment type="caution">
    <text evidence="7">The sequence shown here is derived from an EMBL/GenBank/DDBJ whole genome shotgun (WGS) entry which is preliminary data.</text>
</comment>
<evidence type="ECO:0000256" key="6">
    <source>
        <dbReference type="SAM" id="Phobius"/>
    </source>
</evidence>
<comment type="subcellular location">
    <subcellularLocation>
        <location evidence="1">Endoplasmic reticulum membrane</location>
        <topology evidence="1">Multi-pass membrane protein</topology>
    </subcellularLocation>
</comment>
<accession>A0ABR1VS32</accession>